<feature type="transmembrane region" description="Helical" evidence="6">
    <location>
        <begin position="298"/>
        <end position="319"/>
    </location>
</feature>
<dbReference type="InParanoid" id="Q0F2D4"/>
<dbReference type="eggNOG" id="COG0795">
    <property type="taxonomic scope" value="Bacteria"/>
</dbReference>
<evidence type="ECO:0000256" key="1">
    <source>
        <dbReference type="ARBA" id="ARBA00004651"/>
    </source>
</evidence>
<feature type="transmembrane region" description="Helical" evidence="6">
    <location>
        <begin position="98"/>
        <end position="117"/>
    </location>
</feature>
<evidence type="ECO:0000313" key="7">
    <source>
        <dbReference type="EMBL" id="EAU55616.1"/>
    </source>
</evidence>
<feature type="transmembrane region" description="Helical" evidence="6">
    <location>
        <begin position="12"/>
        <end position="33"/>
    </location>
</feature>
<dbReference type="AlphaFoldDB" id="Q0F2D4"/>
<comment type="subcellular location">
    <subcellularLocation>
        <location evidence="1">Cell membrane</location>
        <topology evidence="1">Multi-pass membrane protein</topology>
    </subcellularLocation>
</comment>
<evidence type="ECO:0000256" key="2">
    <source>
        <dbReference type="ARBA" id="ARBA00022475"/>
    </source>
</evidence>
<dbReference type="InterPro" id="IPR005495">
    <property type="entry name" value="LptG/LptF_permease"/>
</dbReference>
<dbReference type="EMBL" id="AATS01000002">
    <property type="protein sequence ID" value="EAU55616.1"/>
    <property type="molecule type" value="Genomic_DNA"/>
</dbReference>
<keyword evidence="2" id="KW-1003">Cell membrane</keyword>
<reference evidence="7 8" key="1">
    <citation type="submission" date="2006-09" db="EMBL/GenBank/DDBJ databases">
        <authorList>
            <person name="Emerson D."/>
            <person name="Ferriera S."/>
            <person name="Johnson J."/>
            <person name="Kravitz S."/>
            <person name="Halpern A."/>
            <person name="Remington K."/>
            <person name="Beeson K."/>
            <person name="Tran B."/>
            <person name="Rogers Y.-H."/>
            <person name="Friedman R."/>
            <person name="Venter J.C."/>
        </authorList>
    </citation>
    <scope>NUCLEOTIDE SEQUENCE [LARGE SCALE GENOMIC DNA]</scope>
    <source>
        <strain evidence="7 8">PV-1</strain>
    </source>
</reference>
<dbReference type="Pfam" id="PF03739">
    <property type="entry name" value="LptF_LptG"/>
    <property type="match status" value="1"/>
</dbReference>
<keyword evidence="8" id="KW-1185">Reference proteome</keyword>
<evidence type="ECO:0000256" key="5">
    <source>
        <dbReference type="ARBA" id="ARBA00023136"/>
    </source>
</evidence>
<dbReference type="STRING" id="314344.AL013_01375"/>
<dbReference type="HOGENOM" id="CLU_028799_1_1_0"/>
<dbReference type="GO" id="GO:0043190">
    <property type="term" value="C:ATP-binding cassette (ABC) transporter complex"/>
    <property type="evidence" value="ECO:0007669"/>
    <property type="project" value="TreeGrafter"/>
</dbReference>
<protein>
    <recommendedName>
        <fullName evidence="9">Permease YjgP/YjgQ</fullName>
    </recommendedName>
</protein>
<comment type="caution">
    <text evidence="7">The sequence shown here is derived from an EMBL/GenBank/DDBJ whole genome shotgun (WGS) entry which is preliminary data.</text>
</comment>
<proteinExistence type="predicted"/>
<keyword evidence="3 6" id="KW-0812">Transmembrane</keyword>
<feature type="transmembrane region" description="Helical" evidence="6">
    <location>
        <begin position="53"/>
        <end position="77"/>
    </location>
</feature>
<dbReference type="PANTHER" id="PTHR33529">
    <property type="entry name" value="SLR0882 PROTEIN-RELATED"/>
    <property type="match status" value="1"/>
</dbReference>
<gene>
    <name evidence="7" type="ORF">SPV1_01672</name>
</gene>
<accession>Q0F2D4</accession>
<keyword evidence="5 6" id="KW-0472">Membrane</keyword>
<dbReference type="OrthoDB" id="9792188at2"/>
<sequence length="352" mass="38895">MPVVFRWIFSGCLSRSLVTMSALLAIFVIIESFDKARYLGHGLDGRLMVEYMLLKIPFMLSEFMPVIMLIGASLYLIELSRNQEVVALRAAGLGINKVLLPLSSVALLAALASFIIGEWVTPVTNTRLDQIEQVHIQHKKSSQPGVQWLKDGHRFFRLTPLTNHQFALLMLKTAPDGAWLQRIDSPRAHYSQGVWSLSDARVSTPSSDQVMHVEKLKNMEVKSAIGPETADLPKPGHMDFSELYHYINNLKHAGLGAGTYVYALHRKFSAPLACLLMVIMAAALCLHTGNRNSRASWGLMLSISLGLVFYVIGNAGYLLAASNRIPPAFAAWLPSLVFGGTAVFLLLKREGH</sequence>
<dbReference type="Proteomes" id="UP000005297">
    <property type="component" value="Unassembled WGS sequence"/>
</dbReference>
<organism evidence="7 8">
    <name type="scientific">Mariprofundus ferrooxydans PV-1</name>
    <dbReference type="NCBI Taxonomy" id="314345"/>
    <lineage>
        <taxon>Bacteria</taxon>
        <taxon>Pseudomonadati</taxon>
        <taxon>Pseudomonadota</taxon>
        <taxon>Candidatius Mariprofundia</taxon>
        <taxon>Mariprofundales</taxon>
        <taxon>Mariprofundaceae</taxon>
        <taxon>Mariprofundus</taxon>
    </lineage>
</organism>
<evidence type="ECO:0000256" key="4">
    <source>
        <dbReference type="ARBA" id="ARBA00022989"/>
    </source>
</evidence>
<feature type="transmembrane region" description="Helical" evidence="6">
    <location>
        <begin position="325"/>
        <end position="347"/>
    </location>
</feature>
<dbReference type="FunCoup" id="Q0F2D4">
    <property type="interactions" value="170"/>
</dbReference>
<evidence type="ECO:0008006" key="9">
    <source>
        <dbReference type="Google" id="ProtNLM"/>
    </source>
</evidence>
<keyword evidence="4 6" id="KW-1133">Transmembrane helix</keyword>
<name>Q0F2D4_9PROT</name>
<dbReference type="GO" id="GO:0015920">
    <property type="term" value="P:lipopolysaccharide transport"/>
    <property type="evidence" value="ECO:0007669"/>
    <property type="project" value="TreeGrafter"/>
</dbReference>
<feature type="transmembrane region" description="Helical" evidence="6">
    <location>
        <begin position="268"/>
        <end position="286"/>
    </location>
</feature>
<evidence type="ECO:0000256" key="6">
    <source>
        <dbReference type="SAM" id="Phobius"/>
    </source>
</evidence>
<evidence type="ECO:0000256" key="3">
    <source>
        <dbReference type="ARBA" id="ARBA00022692"/>
    </source>
</evidence>
<evidence type="ECO:0000313" key="8">
    <source>
        <dbReference type="Proteomes" id="UP000005297"/>
    </source>
</evidence>
<dbReference type="RefSeq" id="WP_009850635.1">
    <property type="nucleotide sequence ID" value="NZ_DS022295.1"/>
</dbReference>
<dbReference type="PANTHER" id="PTHR33529:SF2">
    <property type="entry name" value="LIPOPOLYSACCHARIDE EXPORT SYSTEM PERMEASE PROTEIN LPTG"/>
    <property type="match status" value="1"/>
</dbReference>